<evidence type="ECO:0000256" key="6">
    <source>
        <dbReference type="ARBA" id="ARBA00022960"/>
    </source>
</evidence>
<evidence type="ECO:0000256" key="7">
    <source>
        <dbReference type="ARBA" id="ARBA00022984"/>
    </source>
</evidence>
<accession>A0ABZ0S6B7</accession>
<dbReference type="InterPro" id="IPR013221">
    <property type="entry name" value="Mur_ligase_cen"/>
</dbReference>
<evidence type="ECO:0000256" key="8">
    <source>
        <dbReference type="ARBA" id="ARBA00023306"/>
    </source>
</evidence>
<gene>
    <name evidence="10 16" type="primary">murF</name>
    <name evidence="16" type="ORF">Thiowin_00983</name>
</gene>
<dbReference type="PANTHER" id="PTHR43024:SF1">
    <property type="entry name" value="UDP-N-ACETYLMURAMOYL-TRIPEPTIDE--D-ALANYL-D-ALANINE LIGASE"/>
    <property type="match status" value="1"/>
</dbReference>
<evidence type="ECO:0000256" key="11">
    <source>
        <dbReference type="RuleBase" id="RU004136"/>
    </source>
</evidence>
<dbReference type="EMBL" id="CP121472">
    <property type="protein sequence ID" value="WPL16050.1"/>
    <property type="molecule type" value="Genomic_DNA"/>
</dbReference>
<evidence type="ECO:0000256" key="9">
    <source>
        <dbReference type="ARBA" id="ARBA00023316"/>
    </source>
</evidence>
<evidence type="ECO:0000259" key="15">
    <source>
        <dbReference type="Pfam" id="PF08245"/>
    </source>
</evidence>
<keyword evidence="4 10" id="KW-0547">Nucleotide-binding</keyword>
<evidence type="ECO:0000256" key="5">
    <source>
        <dbReference type="ARBA" id="ARBA00022840"/>
    </source>
</evidence>
<dbReference type="InterPro" id="IPR005863">
    <property type="entry name" value="UDP-N-AcMur_synth"/>
</dbReference>
<protein>
    <recommendedName>
        <fullName evidence="10 11">UDP-N-acetylmuramoyl-tripeptide--D-alanyl-D-alanine ligase</fullName>
        <ecNumber evidence="10 11">6.3.2.10</ecNumber>
    </recommendedName>
    <alternativeName>
        <fullName evidence="10">D-alanyl-D-alanine-adding enzyme</fullName>
    </alternativeName>
</protein>
<evidence type="ECO:0000256" key="4">
    <source>
        <dbReference type="ARBA" id="ARBA00022741"/>
    </source>
</evidence>
<comment type="similarity">
    <text evidence="10">Belongs to the MurCDEF family. MurF subfamily.</text>
</comment>
<dbReference type="RefSeq" id="WP_328986595.1">
    <property type="nucleotide sequence ID" value="NZ_CP121472.1"/>
</dbReference>
<dbReference type="EC" id="6.3.2.10" evidence="10 11"/>
<sequence>MWTLGQAVASAGGRLEGADVAFDGVTTDSRQDCEGKLFVALSGERFDGHDYVAKALERGAVAAMVSRPVAAALPQWMVDDPLLGLGRLGAAWRAGFTGRVIAITGSNGKTTCKEMTAAICRQVGSTRATAGNLNNAIGMPLTLLAARDEDFLILEMGANHHGEIGYLSGIAAPDVAVITNAGRAHLEGFGSLEGVAHAKGEIASGVRADGTFAFMADVPWTPLWRELAGGRRHIAFGTGPGAELRANPDSIRTRWDEAGFRTLFEACLPGWEEPCEIGLGLAGRHNVNNALAAMALALALDVPVDAIAHGLALMQPVARRLQPRLTAEGVRLIDDSYNANPDSLAAAVDVLVDLPGRHLLVLGDFGELGPDSAALHADMGRRARAAGVDLLFAVGDLAGRAAAAFGEGLVAEAAPTGAAFASQAELLQALRARLRPDDVVLVKGSRLAGMDRIADALCAGPKMDGPRMDDAAMDDSETDGPAMDLEAN</sequence>
<dbReference type="Pfam" id="PF02875">
    <property type="entry name" value="Mur_ligase_C"/>
    <property type="match status" value="1"/>
</dbReference>
<reference evidence="16 17" key="1">
    <citation type="journal article" date="2023" name="Microorganisms">
        <title>Thiorhodovibrio frisius and Trv. litoralis spp. nov., Two Novel Members from a Clade of Fastidious Purple Sulfur Bacteria That Exhibit Unique Red-Shifted Light-Harvesting Capabilities.</title>
        <authorList>
            <person name="Methner A."/>
            <person name="Kuzyk S.B."/>
            <person name="Petersen J."/>
            <person name="Bauer S."/>
            <person name="Brinkmann H."/>
            <person name="Sichau K."/>
            <person name="Wanner G."/>
            <person name="Wolf J."/>
            <person name="Neumann-Schaal M."/>
            <person name="Henke P."/>
            <person name="Tank M."/>
            <person name="Sproer C."/>
            <person name="Bunk B."/>
            <person name="Overmann J."/>
        </authorList>
    </citation>
    <scope>NUCLEOTIDE SEQUENCE [LARGE SCALE GENOMIC DNA]</scope>
    <source>
        <strain evidence="16 17">DSM 6702</strain>
    </source>
</reference>
<keyword evidence="17" id="KW-1185">Reference proteome</keyword>
<keyword evidence="9 10" id="KW-0961">Cell wall biogenesis/degradation</keyword>
<dbReference type="PANTHER" id="PTHR43024">
    <property type="entry name" value="UDP-N-ACETYLMURAMOYL-TRIPEPTIDE--D-ALANYL-D-ALANINE LIGASE"/>
    <property type="match status" value="1"/>
</dbReference>
<dbReference type="GO" id="GO:0047480">
    <property type="term" value="F:UDP-N-acetylmuramoyl-tripeptide-D-alanyl-D-alanine ligase activity"/>
    <property type="evidence" value="ECO:0007669"/>
    <property type="project" value="UniProtKB-EC"/>
</dbReference>
<feature type="domain" description="Mur ligase central" evidence="15">
    <location>
        <begin position="103"/>
        <end position="297"/>
    </location>
</feature>
<dbReference type="InterPro" id="IPR000713">
    <property type="entry name" value="Mur_ligase_N"/>
</dbReference>
<comment type="catalytic activity">
    <reaction evidence="10 11">
        <text>D-alanyl-D-alanine + UDP-N-acetyl-alpha-D-muramoyl-L-alanyl-gamma-D-glutamyl-meso-2,6-diaminopimelate + ATP = UDP-N-acetyl-alpha-D-muramoyl-L-alanyl-gamma-D-glutamyl-meso-2,6-diaminopimeloyl-D-alanyl-D-alanine + ADP + phosphate + H(+)</text>
        <dbReference type="Rhea" id="RHEA:28374"/>
        <dbReference type="ChEBI" id="CHEBI:15378"/>
        <dbReference type="ChEBI" id="CHEBI:30616"/>
        <dbReference type="ChEBI" id="CHEBI:43474"/>
        <dbReference type="ChEBI" id="CHEBI:57822"/>
        <dbReference type="ChEBI" id="CHEBI:61386"/>
        <dbReference type="ChEBI" id="CHEBI:83905"/>
        <dbReference type="ChEBI" id="CHEBI:456216"/>
        <dbReference type="EC" id="6.3.2.10"/>
    </reaction>
</comment>
<dbReference type="Gene3D" id="3.90.190.20">
    <property type="entry name" value="Mur ligase, C-terminal domain"/>
    <property type="match status" value="1"/>
</dbReference>
<dbReference type="InterPro" id="IPR051046">
    <property type="entry name" value="MurCDEF_CellWall_CoF430Synth"/>
</dbReference>
<keyword evidence="6 10" id="KW-0133">Cell shape</keyword>
<evidence type="ECO:0000256" key="2">
    <source>
        <dbReference type="ARBA" id="ARBA00022598"/>
    </source>
</evidence>
<evidence type="ECO:0000256" key="12">
    <source>
        <dbReference type="SAM" id="MobiDB-lite"/>
    </source>
</evidence>
<dbReference type="Gene3D" id="3.40.1390.10">
    <property type="entry name" value="MurE/MurF, N-terminal domain"/>
    <property type="match status" value="1"/>
</dbReference>
<proteinExistence type="inferred from homology"/>
<evidence type="ECO:0000313" key="16">
    <source>
        <dbReference type="EMBL" id="WPL16050.1"/>
    </source>
</evidence>
<keyword evidence="2 10" id="KW-0436">Ligase</keyword>
<keyword evidence="5 10" id="KW-0067">ATP-binding</keyword>
<comment type="subcellular location">
    <subcellularLocation>
        <location evidence="10 11">Cytoplasm</location>
    </subcellularLocation>
</comment>
<dbReference type="SUPFAM" id="SSF53623">
    <property type="entry name" value="MurD-like peptide ligases, catalytic domain"/>
    <property type="match status" value="1"/>
</dbReference>
<dbReference type="InterPro" id="IPR004101">
    <property type="entry name" value="Mur_ligase_C"/>
</dbReference>
<comment type="function">
    <text evidence="10 11">Involved in cell wall formation. Catalyzes the final step in the synthesis of UDP-N-acetylmuramoyl-pentapeptide, the precursor of murein.</text>
</comment>
<dbReference type="HAMAP" id="MF_02019">
    <property type="entry name" value="MurF"/>
    <property type="match status" value="1"/>
</dbReference>
<dbReference type="Pfam" id="PF08245">
    <property type="entry name" value="Mur_ligase_M"/>
    <property type="match status" value="1"/>
</dbReference>
<dbReference type="InterPro" id="IPR036565">
    <property type="entry name" value="Mur-like_cat_sf"/>
</dbReference>
<comment type="pathway">
    <text evidence="10 11">Cell wall biogenesis; peptidoglycan biosynthesis.</text>
</comment>
<dbReference type="SUPFAM" id="SSF63418">
    <property type="entry name" value="MurE/MurF N-terminal domain"/>
    <property type="match status" value="1"/>
</dbReference>
<feature type="binding site" evidence="10">
    <location>
        <begin position="105"/>
        <end position="111"/>
    </location>
    <ligand>
        <name>ATP</name>
        <dbReference type="ChEBI" id="CHEBI:30616"/>
    </ligand>
</feature>
<name>A0ABZ0S6B7_9GAMM</name>
<dbReference type="InterPro" id="IPR035911">
    <property type="entry name" value="MurE/MurF_N"/>
</dbReference>
<dbReference type="Pfam" id="PF01225">
    <property type="entry name" value="Mur_ligase"/>
    <property type="match status" value="1"/>
</dbReference>
<dbReference type="SUPFAM" id="SSF53244">
    <property type="entry name" value="MurD-like peptide ligases, peptide-binding domain"/>
    <property type="match status" value="1"/>
</dbReference>
<dbReference type="InterPro" id="IPR036615">
    <property type="entry name" value="Mur_ligase_C_dom_sf"/>
</dbReference>
<feature type="domain" description="Mur ligase C-terminal" evidence="14">
    <location>
        <begin position="319"/>
        <end position="446"/>
    </location>
</feature>
<evidence type="ECO:0000259" key="14">
    <source>
        <dbReference type="Pfam" id="PF02875"/>
    </source>
</evidence>
<keyword evidence="8 10" id="KW-0131">Cell cycle</keyword>
<feature type="domain" description="Mur ligase N-terminal catalytic" evidence="13">
    <location>
        <begin position="23"/>
        <end position="69"/>
    </location>
</feature>
<evidence type="ECO:0000256" key="1">
    <source>
        <dbReference type="ARBA" id="ARBA00022490"/>
    </source>
</evidence>
<evidence type="ECO:0000313" key="17">
    <source>
        <dbReference type="Proteomes" id="UP001432180"/>
    </source>
</evidence>
<evidence type="ECO:0000256" key="3">
    <source>
        <dbReference type="ARBA" id="ARBA00022618"/>
    </source>
</evidence>
<evidence type="ECO:0000259" key="13">
    <source>
        <dbReference type="Pfam" id="PF01225"/>
    </source>
</evidence>
<dbReference type="NCBIfam" id="TIGR01143">
    <property type="entry name" value="murF"/>
    <property type="match status" value="1"/>
</dbReference>
<feature type="region of interest" description="Disordered" evidence="12">
    <location>
        <begin position="464"/>
        <end position="488"/>
    </location>
</feature>
<organism evidence="16 17">
    <name type="scientific">Thiorhodovibrio winogradskyi</name>
    <dbReference type="NCBI Taxonomy" id="77007"/>
    <lineage>
        <taxon>Bacteria</taxon>
        <taxon>Pseudomonadati</taxon>
        <taxon>Pseudomonadota</taxon>
        <taxon>Gammaproteobacteria</taxon>
        <taxon>Chromatiales</taxon>
        <taxon>Chromatiaceae</taxon>
        <taxon>Thiorhodovibrio</taxon>
    </lineage>
</organism>
<dbReference type="Proteomes" id="UP001432180">
    <property type="component" value="Chromosome"/>
</dbReference>
<dbReference type="Gene3D" id="3.40.1190.10">
    <property type="entry name" value="Mur-like, catalytic domain"/>
    <property type="match status" value="1"/>
</dbReference>
<keyword evidence="3 10" id="KW-0132">Cell division</keyword>
<keyword evidence="7 10" id="KW-0573">Peptidoglycan synthesis</keyword>
<evidence type="ECO:0000256" key="10">
    <source>
        <dbReference type="HAMAP-Rule" id="MF_02019"/>
    </source>
</evidence>
<keyword evidence="1 10" id="KW-0963">Cytoplasm</keyword>